<dbReference type="OrthoDB" id="13235at2"/>
<feature type="transmembrane region" description="Helical" evidence="1">
    <location>
        <begin position="139"/>
        <end position="157"/>
    </location>
</feature>
<keyword evidence="1" id="KW-0812">Transmembrane</keyword>
<dbReference type="HOGENOM" id="CLU_1377497_0_0_7"/>
<accession>Q30UE5</accession>
<evidence type="ECO:0000313" key="2">
    <source>
        <dbReference type="EMBL" id="ABB43386.1"/>
    </source>
</evidence>
<dbReference type="RefSeq" id="WP_011371741.1">
    <property type="nucleotide sequence ID" value="NC_007575.1"/>
</dbReference>
<dbReference type="AlphaFoldDB" id="Q30UE5"/>
<evidence type="ECO:0000256" key="1">
    <source>
        <dbReference type="SAM" id="Phobius"/>
    </source>
</evidence>
<keyword evidence="1" id="KW-1133">Transmembrane helix</keyword>
<gene>
    <name evidence="2" type="ordered locus">Suden_0105</name>
</gene>
<dbReference type="KEGG" id="tdn:Suden_0105"/>
<evidence type="ECO:0000313" key="3">
    <source>
        <dbReference type="Proteomes" id="UP000002714"/>
    </source>
</evidence>
<dbReference type="eggNOG" id="ENOG50347G4">
    <property type="taxonomic scope" value="Bacteria"/>
</dbReference>
<organism evidence="2 3">
    <name type="scientific">Sulfurimonas denitrificans (strain ATCC 33889 / DSM 1251)</name>
    <name type="common">Thiomicrospira denitrificans (strain ATCC 33889 / DSM 1251)</name>
    <dbReference type="NCBI Taxonomy" id="326298"/>
    <lineage>
        <taxon>Bacteria</taxon>
        <taxon>Pseudomonadati</taxon>
        <taxon>Campylobacterota</taxon>
        <taxon>Epsilonproteobacteria</taxon>
        <taxon>Campylobacterales</taxon>
        <taxon>Sulfurimonadaceae</taxon>
        <taxon>Sulfurimonas</taxon>
    </lineage>
</organism>
<sequence>MVNIQKVSNQILNDALYNTLLFEIKEKLSLQDITPVMVENLLREEPSLLTEYKEINRQSELSSIQVKELVINKNDTYKIIKIKKEINQNIQILKNLENFETDSKNSAYPIWIGSVGVMVIFMAHNVIALFSELYSTHSLLVYGSFALILFFTYFGYIKIKKNHDSQHQLFKKIYVTTQRMIKDGLKASNFTHDEVYEK</sequence>
<proteinExistence type="predicted"/>
<keyword evidence="1" id="KW-0472">Membrane</keyword>
<dbReference type="EMBL" id="CP000153">
    <property type="protein sequence ID" value="ABB43386.1"/>
    <property type="molecule type" value="Genomic_DNA"/>
</dbReference>
<name>Q30UE5_SULDN</name>
<reference evidence="2 3" key="1">
    <citation type="journal article" date="2008" name="Appl. Environ. Microbiol.">
        <title>Genome of the epsilonproteobacterial chemolithoautotroph Sulfurimonas denitrificans.</title>
        <authorList>
            <person name="Sievert S.M."/>
            <person name="Scott K.M."/>
            <person name="Klotz M.G."/>
            <person name="Chain P.S.G."/>
            <person name="Hauser L.J."/>
            <person name="Hemp J."/>
            <person name="Huegler M."/>
            <person name="Land M."/>
            <person name="Lapidus A."/>
            <person name="Larimer F.W."/>
            <person name="Lucas S."/>
            <person name="Malfatti S.A."/>
            <person name="Meyer F."/>
            <person name="Paulsen I.T."/>
            <person name="Ren Q."/>
            <person name="Simon J."/>
            <person name="Bailey K."/>
            <person name="Diaz E."/>
            <person name="Fitzpatrick K.A."/>
            <person name="Glover B."/>
            <person name="Gwatney N."/>
            <person name="Korajkic A."/>
            <person name="Long A."/>
            <person name="Mobberley J.M."/>
            <person name="Pantry S.N."/>
            <person name="Pazder G."/>
            <person name="Peterson S."/>
            <person name="Quintanilla J.D."/>
            <person name="Sprinkle R."/>
            <person name="Stephens J."/>
            <person name="Thomas P."/>
            <person name="Vaughn R."/>
            <person name="Weber M.J."/>
            <person name="Wooten L.L."/>
        </authorList>
    </citation>
    <scope>NUCLEOTIDE SEQUENCE [LARGE SCALE GENOMIC DNA]</scope>
    <source>
        <strain evidence="3">ATCC 33889 / DSM 1251</strain>
    </source>
</reference>
<keyword evidence="3" id="KW-1185">Reference proteome</keyword>
<protein>
    <submittedName>
        <fullName evidence="2">NorJ Nonelectrogenic quinone-oxidizing nitric oxide reductase</fullName>
    </submittedName>
</protein>
<dbReference type="STRING" id="326298.Suden_0105"/>
<feature type="transmembrane region" description="Helical" evidence="1">
    <location>
        <begin position="108"/>
        <end position="127"/>
    </location>
</feature>
<dbReference type="Proteomes" id="UP000002714">
    <property type="component" value="Chromosome"/>
</dbReference>